<dbReference type="GO" id="GO:0005524">
    <property type="term" value="F:ATP binding"/>
    <property type="evidence" value="ECO:0007669"/>
    <property type="project" value="UniProtKB-KW"/>
</dbReference>
<evidence type="ECO:0000313" key="4">
    <source>
        <dbReference type="Proteomes" id="UP000660675"/>
    </source>
</evidence>
<evidence type="ECO:0000256" key="2">
    <source>
        <dbReference type="SAM" id="SignalP"/>
    </source>
</evidence>
<dbReference type="EMBL" id="BMTF01000004">
    <property type="protein sequence ID" value="GGV79521.1"/>
    <property type="molecule type" value="Genomic_DNA"/>
</dbReference>
<gene>
    <name evidence="3" type="ORF">GCM10015535_16190</name>
</gene>
<keyword evidence="3" id="KW-0067">ATP-binding</keyword>
<feature type="signal peptide" evidence="2">
    <location>
        <begin position="1"/>
        <end position="32"/>
    </location>
</feature>
<protein>
    <submittedName>
        <fullName evidence="3">ATP-binding protein</fullName>
    </submittedName>
</protein>
<evidence type="ECO:0000313" key="3">
    <source>
        <dbReference type="EMBL" id="GGV79521.1"/>
    </source>
</evidence>
<sequence>MSLPLTRRIARAALLIAAGAAPVVGAAGAAGAAELPQTPDLGGLTTLDGAGLGKTVDGASQQGTEAAGDTGGRIVGTALPAAGDTVGKADAKTSPTVRKAAGGAADSAGQVLGDTTGAATQGGLPTQGLPTRGLPLG</sequence>
<organism evidence="3 4">
    <name type="scientific">Streptomyces gelaticus</name>
    <dbReference type="NCBI Taxonomy" id="285446"/>
    <lineage>
        <taxon>Bacteria</taxon>
        <taxon>Bacillati</taxon>
        <taxon>Actinomycetota</taxon>
        <taxon>Actinomycetes</taxon>
        <taxon>Kitasatosporales</taxon>
        <taxon>Streptomycetaceae</taxon>
        <taxon>Streptomyces</taxon>
    </lineage>
</organism>
<keyword evidence="4" id="KW-1185">Reference proteome</keyword>
<dbReference type="Proteomes" id="UP000660675">
    <property type="component" value="Unassembled WGS sequence"/>
</dbReference>
<accession>A0ABQ2VW50</accession>
<proteinExistence type="predicted"/>
<evidence type="ECO:0000256" key="1">
    <source>
        <dbReference type="SAM" id="MobiDB-lite"/>
    </source>
</evidence>
<feature type="chain" id="PRO_5046101317" evidence="2">
    <location>
        <begin position="33"/>
        <end position="137"/>
    </location>
</feature>
<keyword evidence="2" id="KW-0732">Signal</keyword>
<comment type="caution">
    <text evidence="3">The sequence shown here is derived from an EMBL/GenBank/DDBJ whole genome shotgun (WGS) entry which is preliminary data.</text>
</comment>
<reference evidence="4" key="1">
    <citation type="journal article" date="2019" name="Int. J. Syst. Evol. Microbiol.">
        <title>The Global Catalogue of Microorganisms (GCM) 10K type strain sequencing project: providing services to taxonomists for standard genome sequencing and annotation.</title>
        <authorList>
            <consortium name="The Broad Institute Genomics Platform"/>
            <consortium name="The Broad Institute Genome Sequencing Center for Infectious Disease"/>
            <person name="Wu L."/>
            <person name="Ma J."/>
        </authorList>
    </citation>
    <scope>NUCLEOTIDE SEQUENCE [LARGE SCALE GENOMIC DNA]</scope>
    <source>
        <strain evidence="4">JCM 4376</strain>
    </source>
</reference>
<keyword evidence="3" id="KW-0547">Nucleotide-binding</keyword>
<name>A0ABQ2VW50_9ACTN</name>
<feature type="region of interest" description="Disordered" evidence="1">
    <location>
        <begin position="35"/>
        <end position="137"/>
    </location>
</feature>
<feature type="compositionally biased region" description="Low complexity" evidence="1">
    <location>
        <begin position="35"/>
        <end position="49"/>
    </location>
</feature>
<dbReference type="RefSeq" id="WP_189542579.1">
    <property type="nucleotide sequence ID" value="NZ_BMTF01000004.1"/>
</dbReference>